<dbReference type="EMBL" id="LAJE02000384">
    <property type="protein sequence ID" value="OEO28284.1"/>
    <property type="molecule type" value="Genomic_DNA"/>
</dbReference>
<comment type="caution">
    <text evidence="1">The sequence shown here is derived from an EMBL/GenBank/DDBJ whole genome shotgun (WGS) entry which is preliminary data.</text>
</comment>
<gene>
    <name evidence="1" type="ORF">VW23_005390</name>
</gene>
<dbReference type="AlphaFoldDB" id="A0A1E5XIE2"/>
<sequence length="121" mass="12842">MLIVADAAFQAPAALAEVPVERIDDPEARIKRVGELAQGFVGLPGSLASAAALYRTWVRAGAGAGGKPVVLLNHHRAFEAMRGMATDILSHSVSHADRVVVFTDNVDDLWNKVAWALNVTA</sequence>
<organism evidence="1 2">
    <name type="scientific">Devosia insulae DS-56</name>
    <dbReference type="NCBI Taxonomy" id="1116389"/>
    <lineage>
        <taxon>Bacteria</taxon>
        <taxon>Pseudomonadati</taxon>
        <taxon>Pseudomonadota</taxon>
        <taxon>Alphaproteobacteria</taxon>
        <taxon>Hyphomicrobiales</taxon>
        <taxon>Devosiaceae</taxon>
        <taxon>Devosia</taxon>
    </lineage>
</organism>
<accession>A0A1E5XIE2</accession>
<reference evidence="1 2" key="1">
    <citation type="journal article" date="2015" name="Genome Announc.">
        <title>Genome Assemblies of Three Soil-Associated Devosia species: D. insulae, D. limi, and D. soli.</title>
        <authorList>
            <person name="Hassan Y.I."/>
            <person name="Lepp D."/>
            <person name="Zhou T."/>
        </authorList>
    </citation>
    <scope>NUCLEOTIDE SEQUENCE [LARGE SCALE GENOMIC DNA]</scope>
    <source>
        <strain evidence="1 2">DS-56</strain>
    </source>
</reference>
<dbReference type="OrthoDB" id="7947920at2"/>
<dbReference type="Gene3D" id="3.40.50.450">
    <property type="match status" value="1"/>
</dbReference>
<name>A0A1E5XIE2_9HYPH</name>
<dbReference type="RefSeq" id="WP_069912386.1">
    <property type="nucleotide sequence ID" value="NZ_LAJE02000384.1"/>
</dbReference>
<dbReference type="SUPFAM" id="SSF102405">
    <property type="entry name" value="MCP/YpsA-like"/>
    <property type="match status" value="1"/>
</dbReference>
<evidence type="ECO:0000313" key="2">
    <source>
        <dbReference type="Proteomes" id="UP000095463"/>
    </source>
</evidence>
<dbReference type="Proteomes" id="UP000095463">
    <property type="component" value="Unassembled WGS sequence"/>
</dbReference>
<proteinExistence type="predicted"/>
<keyword evidence="2" id="KW-1185">Reference proteome</keyword>
<protein>
    <recommendedName>
        <fullName evidence="3">AMP nucleosidase</fullName>
    </recommendedName>
</protein>
<evidence type="ECO:0000313" key="1">
    <source>
        <dbReference type="EMBL" id="OEO28284.1"/>
    </source>
</evidence>
<evidence type="ECO:0008006" key="3">
    <source>
        <dbReference type="Google" id="ProtNLM"/>
    </source>
</evidence>